<dbReference type="Pfam" id="PF00293">
    <property type="entry name" value="NUDIX"/>
    <property type="match status" value="1"/>
</dbReference>
<dbReference type="InterPro" id="IPR015797">
    <property type="entry name" value="NUDIX_hydrolase-like_dom_sf"/>
</dbReference>
<dbReference type="PROSITE" id="PS51462">
    <property type="entry name" value="NUDIX"/>
    <property type="match status" value="1"/>
</dbReference>
<organism evidence="5 6">
    <name type="scientific">Candidatus Pseudobacter hemicellulosilyticus</name>
    <dbReference type="NCBI Taxonomy" id="3121375"/>
    <lineage>
        <taxon>Bacteria</taxon>
        <taxon>Pseudomonadati</taxon>
        <taxon>Bacteroidota</taxon>
        <taxon>Chitinophagia</taxon>
        <taxon>Chitinophagales</taxon>
        <taxon>Chitinophagaceae</taxon>
        <taxon>Pseudobacter</taxon>
    </lineage>
</organism>
<dbReference type="SUPFAM" id="SSF55811">
    <property type="entry name" value="Nudix"/>
    <property type="match status" value="1"/>
</dbReference>
<evidence type="ECO:0000313" key="5">
    <source>
        <dbReference type="EMBL" id="WEK34908.1"/>
    </source>
</evidence>
<dbReference type="InterPro" id="IPR000086">
    <property type="entry name" value="NUDIX_hydrolase_dom"/>
</dbReference>
<feature type="domain" description="Nudix hydrolase" evidence="4">
    <location>
        <begin position="76"/>
        <end position="206"/>
    </location>
</feature>
<dbReference type="GO" id="GO:0016787">
    <property type="term" value="F:hydrolase activity"/>
    <property type="evidence" value="ECO:0007669"/>
    <property type="project" value="UniProtKB-KW"/>
</dbReference>
<evidence type="ECO:0000259" key="4">
    <source>
        <dbReference type="PROSITE" id="PS51462"/>
    </source>
</evidence>
<evidence type="ECO:0000313" key="6">
    <source>
        <dbReference type="Proteomes" id="UP001220610"/>
    </source>
</evidence>
<accession>A0AAJ6BFA0</accession>
<dbReference type="CDD" id="cd03673">
    <property type="entry name" value="NUDIX_Ap6A_hydrolase"/>
    <property type="match status" value="1"/>
</dbReference>
<dbReference type="PANTHER" id="PTHR43046:SF14">
    <property type="entry name" value="MUTT_NUDIX FAMILY PROTEIN"/>
    <property type="match status" value="1"/>
</dbReference>
<dbReference type="InterPro" id="IPR020084">
    <property type="entry name" value="NUDIX_hydrolase_CS"/>
</dbReference>
<dbReference type="AlphaFoldDB" id="A0AAJ6BFA0"/>
<gene>
    <name evidence="5" type="ORF">P0Y53_20665</name>
</gene>
<dbReference type="PANTHER" id="PTHR43046">
    <property type="entry name" value="GDP-MANNOSE MANNOSYL HYDROLASE"/>
    <property type="match status" value="1"/>
</dbReference>
<dbReference type="Gene3D" id="3.90.79.10">
    <property type="entry name" value="Nucleoside Triphosphate Pyrophosphohydrolase"/>
    <property type="match status" value="1"/>
</dbReference>
<comment type="similarity">
    <text evidence="3">Belongs to the Nudix hydrolase family.</text>
</comment>
<evidence type="ECO:0000256" key="2">
    <source>
        <dbReference type="ARBA" id="ARBA00022801"/>
    </source>
</evidence>
<dbReference type="EMBL" id="CP119311">
    <property type="protein sequence ID" value="WEK34908.1"/>
    <property type="molecule type" value="Genomic_DNA"/>
</dbReference>
<dbReference type="PRINTS" id="PR00502">
    <property type="entry name" value="NUDIXFAMILY"/>
</dbReference>
<sequence length="209" mass="24211">MHIKIYFNDKPLFLATELTPELEPYAHHDDAVLIDEFSTPGVNSMIHEMRQQKVHAGIYLHTDLEELQKAFWKKFQLVQAAGGLVNNPTGDLLFIFRRNKWDLPKGKLDPGETLETCAVREVEEETGLRKVQLNNHLVTTYHTYDESGHHILKETWWYRLSVPGQQELVPQTEEQITAVEWARPDALKKYTDNTFPSILDVLEAANYLQ</sequence>
<comment type="cofactor">
    <cofactor evidence="1">
        <name>Mg(2+)</name>
        <dbReference type="ChEBI" id="CHEBI:18420"/>
    </cofactor>
</comment>
<evidence type="ECO:0000256" key="3">
    <source>
        <dbReference type="RuleBase" id="RU003476"/>
    </source>
</evidence>
<evidence type="ECO:0000256" key="1">
    <source>
        <dbReference type="ARBA" id="ARBA00001946"/>
    </source>
</evidence>
<proteinExistence type="inferred from homology"/>
<dbReference type="InterPro" id="IPR020476">
    <property type="entry name" value="Nudix_hydrolase"/>
</dbReference>
<dbReference type="Proteomes" id="UP001220610">
    <property type="component" value="Chromosome"/>
</dbReference>
<keyword evidence="2 3" id="KW-0378">Hydrolase</keyword>
<dbReference type="PROSITE" id="PS00893">
    <property type="entry name" value="NUDIX_BOX"/>
    <property type="match status" value="1"/>
</dbReference>
<name>A0AAJ6BFA0_9BACT</name>
<reference evidence="5" key="1">
    <citation type="submission" date="2023-03" db="EMBL/GenBank/DDBJ databases">
        <title>Andean soil-derived lignocellulolytic bacterial consortium as a source of novel taxa and putative plastic-active enzymes.</title>
        <authorList>
            <person name="Diaz-Garcia L."/>
            <person name="Chuvochina M."/>
            <person name="Feuerriegel G."/>
            <person name="Bunk B."/>
            <person name="Sproer C."/>
            <person name="Streit W.R."/>
            <person name="Rodriguez L.M."/>
            <person name="Overmann J."/>
            <person name="Jimenez D.J."/>
        </authorList>
    </citation>
    <scope>NUCLEOTIDE SEQUENCE</scope>
    <source>
        <strain evidence="5">MAG 7</strain>
    </source>
</reference>
<protein>
    <submittedName>
        <fullName evidence="5">NUDIX domain-containing protein</fullName>
    </submittedName>
</protein>